<evidence type="ECO:0000256" key="3">
    <source>
        <dbReference type="ARBA" id="ARBA00011881"/>
    </source>
</evidence>
<dbReference type="PANTHER" id="PTHR48097:SF9">
    <property type="entry name" value="L-THREONINE ALDOLASE"/>
    <property type="match status" value="1"/>
</dbReference>
<evidence type="ECO:0000256" key="1">
    <source>
        <dbReference type="ARBA" id="ARBA00001933"/>
    </source>
</evidence>
<dbReference type="InterPro" id="IPR015421">
    <property type="entry name" value="PyrdxlP-dep_Trfase_major"/>
</dbReference>
<reference evidence="8" key="1">
    <citation type="submission" date="2022-06" db="EMBL/GenBank/DDBJ databases">
        <title>A novel DMS-producing enzyme.</title>
        <authorList>
            <person name="Zhang Y."/>
        </authorList>
    </citation>
    <scope>NUCLEOTIDE SEQUENCE</scope>
    <source>
        <strain evidence="8">RT37</strain>
    </source>
</reference>
<dbReference type="GO" id="GO:0005829">
    <property type="term" value="C:cytosol"/>
    <property type="evidence" value="ECO:0007669"/>
    <property type="project" value="TreeGrafter"/>
</dbReference>
<comment type="similarity">
    <text evidence="2">Belongs to the threonine aldolase family.</text>
</comment>
<dbReference type="InterPro" id="IPR015422">
    <property type="entry name" value="PyrdxlP-dep_Trfase_small"/>
</dbReference>
<gene>
    <name evidence="8" type="primary">ltaE</name>
    <name evidence="8" type="ORF">NFG58_16390</name>
</gene>
<keyword evidence="4" id="KW-0663">Pyridoxal phosphate</keyword>
<dbReference type="SUPFAM" id="SSF53383">
    <property type="entry name" value="PLP-dependent transferases"/>
    <property type="match status" value="1"/>
</dbReference>
<organism evidence="8">
    <name type="scientific">Halomonas sp. RT37</name>
    <dbReference type="NCBI Taxonomy" id="2950872"/>
    <lineage>
        <taxon>Bacteria</taxon>
        <taxon>Pseudomonadati</taxon>
        <taxon>Pseudomonadota</taxon>
        <taxon>Gammaproteobacteria</taxon>
        <taxon>Oceanospirillales</taxon>
        <taxon>Halomonadaceae</taxon>
        <taxon>Halomonas</taxon>
    </lineage>
</organism>
<dbReference type="NCBIfam" id="NF041359">
    <property type="entry name" value="GntG_guanitoxin"/>
    <property type="match status" value="1"/>
</dbReference>
<evidence type="ECO:0000256" key="5">
    <source>
        <dbReference type="ARBA" id="ARBA00023239"/>
    </source>
</evidence>
<keyword evidence="5 8" id="KW-0456">Lyase</keyword>
<evidence type="ECO:0000259" key="7">
    <source>
        <dbReference type="Pfam" id="PF01212"/>
    </source>
</evidence>
<evidence type="ECO:0000256" key="4">
    <source>
        <dbReference type="ARBA" id="ARBA00022898"/>
    </source>
</evidence>
<evidence type="ECO:0000256" key="6">
    <source>
        <dbReference type="PIRSR" id="PIRSR017617-1"/>
    </source>
</evidence>
<dbReference type="InterPro" id="IPR015424">
    <property type="entry name" value="PyrdxlP-dep_Trfase"/>
</dbReference>
<proteinExistence type="inferred from homology"/>
<dbReference type="FunFam" id="3.40.640.10:FF:000030">
    <property type="entry name" value="Low-specificity L-threonine aldolase"/>
    <property type="match status" value="1"/>
</dbReference>
<dbReference type="Gene3D" id="3.90.1150.10">
    <property type="entry name" value="Aspartate Aminotransferase, domain 1"/>
    <property type="match status" value="1"/>
</dbReference>
<dbReference type="InterPro" id="IPR001597">
    <property type="entry name" value="ArAA_b-elim_lyase/Thr_aldolase"/>
</dbReference>
<dbReference type="EMBL" id="CP098827">
    <property type="protein sequence ID" value="XBO70183.1"/>
    <property type="molecule type" value="Genomic_DNA"/>
</dbReference>
<dbReference type="PIRSF" id="PIRSF017617">
    <property type="entry name" value="Thr_aldolase"/>
    <property type="match status" value="1"/>
</dbReference>
<dbReference type="Gene3D" id="3.40.640.10">
    <property type="entry name" value="Type I PLP-dependent aspartate aminotransferase-like (Major domain)"/>
    <property type="match status" value="1"/>
</dbReference>
<feature type="domain" description="Aromatic amino acid beta-eliminating lyase/threonine aldolase" evidence="7">
    <location>
        <begin position="3"/>
        <end position="283"/>
    </location>
</feature>
<protein>
    <submittedName>
        <fullName evidence="8">Low-specificity L-threonine aldolase</fullName>
        <ecNumber evidence="8">4.1.2.48</ecNumber>
    </submittedName>
</protein>
<dbReference type="Pfam" id="PF01212">
    <property type="entry name" value="Beta_elim_lyase"/>
    <property type="match status" value="1"/>
</dbReference>
<dbReference type="RefSeq" id="WP_253553135.1">
    <property type="nucleotide sequence ID" value="NZ_CP098827.1"/>
</dbReference>
<dbReference type="GO" id="GO:0006567">
    <property type="term" value="P:L-threonine catabolic process"/>
    <property type="evidence" value="ECO:0007669"/>
    <property type="project" value="TreeGrafter"/>
</dbReference>
<dbReference type="GO" id="GO:0006545">
    <property type="term" value="P:glycine biosynthetic process"/>
    <property type="evidence" value="ECO:0007669"/>
    <property type="project" value="TreeGrafter"/>
</dbReference>
<dbReference type="PANTHER" id="PTHR48097">
    <property type="entry name" value="L-THREONINE ALDOLASE-RELATED"/>
    <property type="match status" value="1"/>
</dbReference>
<name>A0AAU7KH07_9GAMM</name>
<dbReference type="NCBIfam" id="NF007825">
    <property type="entry name" value="PRK10534.1"/>
    <property type="match status" value="1"/>
</dbReference>
<sequence>MIDLRSDTVTQPTEAMRDAMAIAPVGDDVWGDDPSVAAFEAEVADRAGFAAAAFFPSGTQSNLTAMLVHCARGDEVIAGQRSHIYRDEGGGAAVLGGIQPQPLAQQADGRMALEDIAEAIKGDDIHHARTRLIALENTFQGRVLPQDYVQEVTGLAAERGLACHLDGARLFNASVATGKSLAELCAGFDSVSLCFSKGLGAPVGSLLVGGERFIAAARRWRKTLGGGMRQSGLLAAACRHALHHHVERLADDHRHARQLAEWLGGIDGIGVAGQATNMVFLDVPAPHCAALEGFLAERGILIAVRPRTRLVTHLGVSESDVRRVATEIAAYFASLAQEPTTE</sequence>
<accession>A0AAU7KH07</accession>
<dbReference type="InterPro" id="IPR023603">
    <property type="entry name" value="Low_specificity_L-TA-like"/>
</dbReference>
<evidence type="ECO:0000256" key="2">
    <source>
        <dbReference type="ARBA" id="ARBA00006966"/>
    </source>
</evidence>
<dbReference type="GO" id="GO:0008732">
    <property type="term" value="F:L-allo-threonine aldolase activity"/>
    <property type="evidence" value="ECO:0007669"/>
    <property type="project" value="TreeGrafter"/>
</dbReference>
<comment type="cofactor">
    <cofactor evidence="1">
        <name>pyridoxal 5'-phosphate</name>
        <dbReference type="ChEBI" id="CHEBI:597326"/>
    </cofactor>
</comment>
<feature type="modified residue" description="N6-(pyridoxal phosphate)lysine" evidence="6">
    <location>
        <position position="197"/>
    </location>
</feature>
<comment type="subunit">
    <text evidence="3">Homotetramer.</text>
</comment>
<dbReference type="EC" id="4.1.2.48" evidence="8"/>
<dbReference type="AlphaFoldDB" id="A0AAU7KH07"/>
<evidence type="ECO:0000313" key="8">
    <source>
        <dbReference type="EMBL" id="XBO70183.1"/>
    </source>
</evidence>